<evidence type="ECO:0000256" key="1">
    <source>
        <dbReference type="SAM" id="MobiDB-lite"/>
    </source>
</evidence>
<dbReference type="AlphaFoldDB" id="A0A369JVI8"/>
<dbReference type="InParanoid" id="A0A369JVI8"/>
<dbReference type="OrthoDB" id="3070549at2759"/>
<sequence length="415" mass="45546">MFPPRVIPSSYEPNPLRHLSLHRTALSNHSSMRTQPKSKPKAIPVEYAKIQLLINKRAAFYTSLAGRVYSITEVMMIVMENSSFRGIVALSHVDQVGQARSNLAFRTRVSRFLIPIIPKDQLYLLFSTLSATKSAIYGSIAWAVFATCTVLGSKNVPTDLNIAIPRGKFADWFHFLVGVGFKEHCILAPLPTFLEGVAVMTYKFWKHKNITVTIVESMTSAVLPVIVGSPATTQMNIITASHMFCLYPELTATNSSVQCFHDAGPFISSDLFKRAVVFSTSTRFLRAPCGVACPGLWRCARGLCGVGVVAWETFKRRPLLLSKTASGEGTNTAQGNTPNDNSSVPSATLSDGRVAVTKKLYTGYAVPAPSEHWDVYAEFASSLVKWRTGSFCLNADCPYTNLCEKKILLLKSTTA</sequence>
<comment type="caution">
    <text evidence="2">The sequence shown here is derived from an EMBL/GenBank/DDBJ whole genome shotgun (WGS) entry which is preliminary data.</text>
</comment>
<dbReference type="EMBL" id="LUEZ02000046">
    <property type="protein sequence ID" value="RDB23673.1"/>
    <property type="molecule type" value="Genomic_DNA"/>
</dbReference>
<organism evidence="2 3">
    <name type="scientific">Hypsizygus marmoreus</name>
    <name type="common">White beech mushroom</name>
    <name type="synonym">Agaricus marmoreus</name>
    <dbReference type="NCBI Taxonomy" id="39966"/>
    <lineage>
        <taxon>Eukaryota</taxon>
        <taxon>Fungi</taxon>
        <taxon>Dikarya</taxon>
        <taxon>Basidiomycota</taxon>
        <taxon>Agaricomycotina</taxon>
        <taxon>Agaricomycetes</taxon>
        <taxon>Agaricomycetidae</taxon>
        <taxon>Agaricales</taxon>
        <taxon>Tricholomatineae</taxon>
        <taxon>Lyophyllaceae</taxon>
        <taxon>Hypsizygus</taxon>
    </lineage>
</organism>
<protein>
    <submittedName>
        <fullName evidence="2">Uncharacterized protein</fullName>
    </submittedName>
</protein>
<proteinExistence type="predicted"/>
<feature type="region of interest" description="Disordered" evidence="1">
    <location>
        <begin position="325"/>
        <end position="348"/>
    </location>
</feature>
<accession>A0A369JVI8</accession>
<evidence type="ECO:0000313" key="2">
    <source>
        <dbReference type="EMBL" id="RDB23673.1"/>
    </source>
</evidence>
<dbReference type="Proteomes" id="UP000076154">
    <property type="component" value="Unassembled WGS sequence"/>
</dbReference>
<name>A0A369JVI8_HYPMA</name>
<evidence type="ECO:0000313" key="3">
    <source>
        <dbReference type="Proteomes" id="UP000076154"/>
    </source>
</evidence>
<reference evidence="2" key="1">
    <citation type="submission" date="2018-04" db="EMBL/GenBank/DDBJ databases">
        <title>Whole genome sequencing of Hypsizygus marmoreus.</title>
        <authorList>
            <person name="Choi I.-G."/>
            <person name="Min B."/>
            <person name="Kim J.-G."/>
            <person name="Kim S."/>
            <person name="Oh Y.-L."/>
            <person name="Kong W.-S."/>
            <person name="Park H."/>
            <person name="Jeong J."/>
            <person name="Song E.-S."/>
        </authorList>
    </citation>
    <scope>NUCLEOTIDE SEQUENCE [LARGE SCALE GENOMIC DNA]</scope>
    <source>
        <strain evidence="2">51987-8</strain>
    </source>
</reference>
<gene>
    <name evidence="2" type="ORF">Hypma_009542</name>
</gene>
<keyword evidence="3" id="KW-1185">Reference proteome</keyword>